<reference evidence="1" key="1">
    <citation type="submission" date="2023-03" db="EMBL/GenBank/DDBJ databases">
        <title>MT1 and MT2 Draft Genomes of Novel Species.</title>
        <authorList>
            <person name="Venkateswaran K."/>
        </authorList>
    </citation>
    <scope>NUCLEOTIDE SEQUENCE</scope>
    <source>
        <strain evidence="1">F6_3S_P_2</strain>
    </source>
</reference>
<dbReference type="EMBL" id="JAROCC010000001">
    <property type="protein sequence ID" value="MDN4605895.1"/>
    <property type="molecule type" value="Genomic_DNA"/>
</dbReference>
<keyword evidence="2" id="KW-1185">Reference proteome</keyword>
<evidence type="ECO:0008006" key="3">
    <source>
        <dbReference type="Google" id="ProtNLM"/>
    </source>
</evidence>
<accession>A0ABT8JLF0</accession>
<sequence>MSIKILLRMRPEESMYRKALIDLVKNARGNYVVLSSGYFQSNVVAMVNDLSNTIDYFLSASMKNKIILVGADFISCDGKTDCNHCEFYNFVQALENKYASQVIVYDVPNMTKLKKGRANPWHAKMAFKFDGNSPTATIIGSSNVTSSAVFDWGTNGFCKHECDLYISEHDISLSSSLEDPLSCISVILDDQNPYTEKQLLETAYQEIKEVIDEIK</sequence>
<proteinExistence type="predicted"/>
<gene>
    <name evidence="1" type="ORF">P5G49_00195</name>
</gene>
<protein>
    <recommendedName>
        <fullName evidence="3">Phospholipase D-like domain-containing protein</fullName>
    </recommendedName>
</protein>
<comment type="caution">
    <text evidence="1">The sequence shown here is derived from an EMBL/GenBank/DDBJ whole genome shotgun (WGS) entry which is preliminary data.</text>
</comment>
<evidence type="ECO:0000313" key="1">
    <source>
        <dbReference type="EMBL" id="MDN4605895.1"/>
    </source>
</evidence>
<dbReference type="Gene3D" id="3.30.870.10">
    <property type="entry name" value="Endonuclease Chain A"/>
    <property type="match status" value="1"/>
</dbReference>
<evidence type="ECO:0000313" key="2">
    <source>
        <dbReference type="Proteomes" id="UP001175097"/>
    </source>
</evidence>
<name>A0ABT8JLF0_9BACL</name>
<dbReference type="RefSeq" id="WP_301241383.1">
    <property type="nucleotide sequence ID" value="NZ_JAROCC010000001.1"/>
</dbReference>
<organism evidence="1 2">
    <name type="scientific">Sporosarcina highlanderae</name>
    <dbReference type="NCBI Taxonomy" id="3035916"/>
    <lineage>
        <taxon>Bacteria</taxon>
        <taxon>Bacillati</taxon>
        <taxon>Bacillota</taxon>
        <taxon>Bacilli</taxon>
        <taxon>Bacillales</taxon>
        <taxon>Caryophanaceae</taxon>
        <taxon>Sporosarcina</taxon>
    </lineage>
</organism>
<dbReference type="Proteomes" id="UP001175097">
    <property type="component" value="Unassembled WGS sequence"/>
</dbReference>